<dbReference type="PANTHER" id="PTHR46730:SF1">
    <property type="entry name" value="PLAT DOMAIN-CONTAINING PROTEIN"/>
    <property type="match status" value="1"/>
</dbReference>
<dbReference type="InterPro" id="IPR022409">
    <property type="entry name" value="PKD/Chitinase_dom"/>
</dbReference>
<keyword evidence="4 7" id="KW-1133">Transmembrane helix</keyword>
<dbReference type="Pfam" id="PF00801">
    <property type="entry name" value="PKD"/>
    <property type="match status" value="1"/>
</dbReference>
<dbReference type="Gene3D" id="2.60.40.10">
    <property type="entry name" value="Immunoglobulins"/>
    <property type="match status" value="4"/>
</dbReference>
<feature type="compositionally biased region" description="Basic and acidic residues" evidence="6">
    <location>
        <begin position="1077"/>
        <end position="1094"/>
    </location>
</feature>
<feature type="compositionally biased region" description="Low complexity" evidence="6">
    <location>
        <begin position="973"/>
        <end position="989"/>
    </location>
</feature>
<feature type="transmembrane region" description="Helical" evidence="7">
    <location>
        <begin position="883"/>
        <end position="912"/>
    </location>
</feature>
<comment type="caution">
    <text evidence="9">The sequence shown here is derived from an EMBL/GenBank/DDBJ whole genome shotgun (WGS) entry which is preliminary data.</text>
</comment>
<feature type="domain" description="PKD" evidence="8">
    <location>
        <begin position="130"/>
        <end position="186"/>
    </location>
</feature>
<dbReference type="PANTHER" id="PTHR46730">
    <property type="entry name" value="POLYCYSTIN-1"/>
    <property type="match status" value="1"/>
</dbReference>
<feature type="compositionally biased region" description="Low complexity" evidence="6">
    <location>
        <begin position="999"/>
        <end position="1009"/>
    </location>
</feature>
<dbReference type="PROSITE" id="PS50093">
    <property type="entry name" value="PKD"/>
    <property type="match status" value="2"/>
</dbReference>
<sequence length="1100" mass="122014">MTIEGRDPVAFFDFKSANAETPNTILFDATKSYDPDNLDASNLSFAWIIDGDRVNLSSPARGGSIGKFTFNTVGTHHVTLEVTNKEGKMISYNKDITIDSLLSVKLITSPKISTIGSPVTLIADAREAQAFEWQFGDGENDISTSGRITHVYKKSGTFDVSLTIRGKGAQSTNTISRKVYVMSSNSPFAIITLKRDNEEIIPTSGACDGQEAFVIDRSKAMTMSAENSVNNDGTNAGLSYTWKYGSKNSSQREFSYKFDELGCFPITLTVRSQKTSKTSTMTSYVKIENLPPRLSSLGISPDKIESDPVTVTVTANNAADDDGAIVSYIWYYYTEDDPEPQDFRITRSPKTVFVLPRVTGKYFFAVILEDSNGTKVNSEDITSERFSISLTSDSINTPIISLKTSSTSISTGQKVDFNVTVKNILGSDIATKAEYKWDYNGDGFYEETTNVPKASHTYDMPGSFNAKVKVTYKGVSNTKYQTIVVKNEITPNLEYVAIGKKFVFFNTTRGLYTSAKWRIGDVTSTNPASFVYDAEKEGTMPTDVKLEVSDGTLSKSITTSLKKDTINALRLKRNEDKLVYFSYPLADNDTIRVSDPADRVFIYLGESRGQITKYVIDTNARVDSDLNGETGDDADNRGTDSAANGSPFAIKNMDSSIKERLVKLSLYDANNKVIATKDIKIIYEFADDISADTLSGALDTVPKDISEIDKANMEKLKDLIRNTKEQDRLKMMQYLALLQENWFDTREKTKIIIDFETYIDSTSPIDAKMKEEFYSILEGFLMSDNQVKDDITLATKVLKSLIPKTNPSYTQIMKNIDEILSHPTNITLNKELGTFILDAIKNDSTINNQDKLTIKSQLEVIINGGQNNVPQKDVVEAEGSSSILGFIIGFLKLFGYLLLLILAIFLGGFVYFRMFNKDENIGFQDFLIEKLFNRKQEDFNADIITSFTPEPNKPIIDPLQTLSTPPETEEEPTTASESFTSSELISESESITEPESTTESESIAESMETPEISTESTEAIEPSPNLDTGIPDWLKQTTSLAGMEEESESIPESLPTPESEITPEPETVSEPEPVELVETKDLLSPEPTPEKQEEIVSDDL</sequence>
<organism evidence="9">
    <name type="scientific">uncultured bacterium</name>
    <name type="common">gcode 4</name>
    <dbReference type="NCBI Taxonomy" id="1234023"/>
    <lineage>
        <taxon>Bacteria</taxon>
        <taxon>environmental samples</taxon>
    </lineage>
</organism>
<dbReference type="SMART" id="SM00089">
    <property type="entry name" value="PKD"/>
    <property type="match status" value="5"/>
</dbReference>
<evidence type="ECO:0000256" key="2">
    <source>
        <dbReference type="ARBA" id="ARBA00022692"/>
    </source>
</evidence>
<dbReference type="SUPFAM" id="SSF49299">
    <property type="entry name" value="PKD domain"/>
    <property type="match status" value="4"/>
</dbReference>
<evidence type="ECO:0000256" key="3">
    <source>
        <dbReference type="ARBA" id="ARBA00022737"/>
    </source>
</evidence>
<dbReference type="EMBL" id="AMFJ01034124">
    <property type="protein sequence ID" value="EKD30196.1"/>
    <property type="molecule type" value="Genomic_DNA"/>
</dbReference>
<name>K1XZ27_9BACT</name>
<feature type="region of interest" description="Disordered" evidence="6">
    <location>
        <begin position="950"/>
        <end position="1100"/>
    </location>
</feature>
<feature type="non-terminal residue" evidence="9">
    <location>
        <position position="1100"/>
    </location>
</feature>
<feature type="compositionally biased region" description="Acidic residues" evidence="6">
    <location>
        <begin position="1061"/>
        <end position="1075"/>
    </location>
</feature>
<evidence type="ECO:0000256" key="4">
    <source>
        <dbReference type="ARBA" id="ARBA00022989"/>
    </source>
</evidence>
<keyword evidence="2 7" id="KW-0812">Transmembrane</keyword>
<feature type="compositionally biased region" description="Low complexity" evidence="6">
    <location>
        <begin position="1050"/>
        <end position="1060"/>
    </location>
</feature>
<feature type="domain" description="PKD" evidence="8">
    <location>
        <begin position="435"/>
        <end position="471"/>
    </location>
</feature>
<dbReference type="InterPro" id="IPR035986">
    <property type="entry name" value="PKD_dom_sf"/>
</dbReference>
<accession>K1XZ27</accession>
<evidence type="ECO:0000256" key="5">
    <source>
        <dbReference type="ARBA" id="ARBA00023136"/>
    </source>
</evidence>
<dbReference type="GO" id="GO:0005261">
    <property type="term" value="F:monoatomic cation channel activity"/>
    <property type="evidence" value="ECO:0007669"/>
    <property type="project" value="TreeGrafter"/>
</dbReference>
<dbReference type="GO" id="GO:0005886">
    <property type="term" value="C:plasma membrane"/>
    <property type="evidence" value="ECO:0007669"/>
    <property type="project" value="TreeGrafter"/>
</dbReference>
<evidence type="ECO:0000259" key="8">
    <source>
        <dbReference type="PROSITE" id="PS50093"/>
    </source>
</evidence>
<keyword evidence="5 7" id="KW-0472">Membrane</keyword>
<dbReference type="GO" id="GO:0006816">
    <property type="term" value="P:calcium ion transport"/>
    <property type="evidence" value="ECO:0007669"/>
    <property type="project" value="TreeGrafter"/>
</dbReference>
<dbReference type="InterPro" id="IPR000601">
    <property type="entry name" value="PKD_dom"/>
</dbReference>
<feature type="region of interest" description="Disordered" evidence="6">
    <location>
        <begin position="625"/>
        <end position="644"/>
    </location>
</feature>
<evidence type="ECO:0000256" key="6">
    <source>
        <dbReference type="SAM" id="MobiDB-lite"/>
    </source>
</evidence>
<dbReference type="Pfam" id="PF18911">
    <property type="entry name" value="PKD_4"/>
    <property type="match status" value="1"/>
</dbReference>
<keyword evidence="3" id="KW-0677">Repeat</keyword>
<evidence type="ECO:0000313" key="9">
    <source>
        <dbReference type="EMBL" id="EKD30196.1"/>
    </source>
</evidence>
<protein>
    <submittedName>
        <fullName evidence="9">WD-40 repeat protein</fullName>
    </submittedName>
</protein>
<gene>
    <name evidence="9" type="ORF">ACD_78C00124G0001</name>
</gene>
<dbReference type="CDD" id="cd00146">
    <property type="entry name" value="PKD"/>
    <property type="match status" value="2"/>
</dbReference>
<proteinExistence type="predicted"/>
<dbReference type="InterPro" id="IPR013783">
    <property type="entry name" value="Ig-like_fold"/>
</dbReference>
<reference evidence="9" key="1">
    <citation type="journal article" date="2012" name="Science">
        <title>Fermentation, hydrogen, and sulfur metabolism in multiple uncultivated bacterial phyla.</title>
        <authorList>
            <person name="Wrighton K.C."/>
            <person name="Thomas B.C."/>
            <person name="Sharon I."/>
            <person name="Miller C.S."/>
            <person name="Castelle C.J."/>
            <person name="VerBerkmoes N.C."/>
            <person name="Wilkins M.J."/>
            <person name="Hettich R.L."/>
            <person name="Lipton M.S."/>
            <person name="Williams K.H."/>
            <person name="Long P.E."/>
            <person name="Banfield J.F."/>
        </authorList>
    </citation>
    <scope>NUCLEOTIDE SEQUENCE [LARGE SCALE GENOMIC DNA]</scope>
</reference>
<dbReference type="AlphaFoldDB" id="K1XZ27"/>
<evidence type="ECO:0000256" key="1">
    <source>
        <dbReference type="ARBA" id="ARBA00004141"/>
    </source>
</evidence>
<evidence type="ECO:0000256" key="7">
    <source>
        <dbReference type="SAM" id="Phobius"/>
    </source>
</evidence>
<comment type="subcellular location">
    <subcellularLocation>
        <location evidence="1">Membrane</location>
        <topology evidence="1">Multi-pass membrane protein</topology>
    </subcellularLocation>
</comment>